<dbReference type="FunFam" id="1.10.287.950:FF:000001">
    <property type="entry name" value="Methyl-accepting chemotaxis sensory transducer"/>
    <property type="match status" value="1"/>
</dbReference>
<keyword evidence="14" id="KW-1185">Reference proteome</keyword>
<evidence type="ECO:0000256" key="8">
    <source>
        <dbReference type="ARBA" id="ARBA00029447"/>
    </source>
</evidence>
<dbReference type="RefSeq" id="WP_253474717.1">
    <property type="nucleotide sequence ID" value="NZ_JALJXV010000002.1"/>
</dbReference>
<evidence type="ECO:0000256" key="4">
    <source>
        <dbReference type="ARBA" id="ARBA00022692"/>
    </source>
</evidence>
<keyword evidence="5 11" id="KW-1133">Transmembrane helix</keyword>
<dbReference type="PANTHER" id="PTHR32089:SF119">
    <property type="entry name" value="METHYL-ACCEPTING CHEMOTAXIS PROTEIN CTPL"/>
    <property type="match status" value="1"/>
</dbReference>
<evidence type="ECO:0000259" key="12">
    <source>
        <dbReference type="PROSITE" id="PS50111"/>
    </source>
</evidence>
<feature type="domain" description="Methyl-accepting transducer" evidence="12">
    <location>
        <begin position="375"/>
        <end position="611"/>
    </location>
</feature>
<feature type="transmembrane region" description="Helical" evidence="11">
    <location>
        <begin position="21"/>
        <end position="42"/>
    </location>
</feature>
<name>A0AAE3G2C1_9GAMM</name>
<dbReference type="SMART" id="SM00283">
    <property type="entry name" value="MA"/>
    <property type="match status" value="1"/>
</dbReference>
<evidence type="ECO:0000256" key="11">
    <source>
        <dbReference type="SAM" id="Phobius"/>
    </source>
</evidence>
<dbReference type="Gene3D" id="1.10.287.950">
    <property type="entry name" value="Methyl-accepting chemotaxis protein"/>
    <property type="match status" value="1"/>
</dbReference>
<dbReference type="CDD" id="cd18774">
    <property type="entry name" value="PDC2_HK_sensor"/>
    <property type="match status" value="1"/>
</dbReference>
<evidence type="ECO:0000256" key="3">
    <source>
        <dbReference type="ARBA" id="ARBA00022500"/>
    </source>
</evidence>
<comment type="caution">
    <text evidence="13">The sequence shown here is derived from an EMBL/GenBank/DDBJ whole genome shotgun (WGS) entry which is preliminary data.</text>
</comment>
<comment type="subcellular location">
    <subcellularLocation>
        <location evidence="1">Cell membrane</location>
        <topology evidence="1">Multi-pass membrane protein</topology>
    </subcellularLocation>
</comment>
<keyword evidence="4 11" id="KW-0812">Transmembrane</keyword>
<dbReference type="PROSITE" id="PS50111">
    <property type="entry name" value="CHEMOTAXIS_TRANSDUC_2"/>
    <property type="match status" value="1"/>
</dbReference>
<evidence type="ECO:0000256" key="5">
    <source>
        <dbReference type="ARBA" id="ARBA00022989"/>
    </source>
</evidence>
<dbReference type="EMBL" id="JALJXV010000002">
    <property type="protein sequence ID" value="MCP1673754.1"/>
    <property type="molecule type" value="Genomic_DNA"/>
</dbReference>
<evidence type="ECO:0000256" key="10">
    <source>
        <dbReference type="SAM" id="Coils"/>
    </source>
</evidence>
<evidence type="ECO:0000256" key="6">
    <source>
        <dbReference type="ARBA" id="ARBA00023136"/>
    </source>
</evidence>
<dbReference type="Pfam" id="PF02743">
    <property type="entry name" value="dCache_1"/>
    <property type="match status" value="1"/>
</dbReference>
<dbReference type="Pfam" id="PF00015">
    <property type="entry name" value="MCPsignal"/>
    <property type="match status" value="1"/>
</dbReference>
<evidence type="ECO:0000256" key="9">
    <source>
        <dbReference type="PROSITE-ProRule" id="PRU00284"/>
    </source>
</evidence>
<dbReference type="GO" id="GO:0005886">
    <property type="term" value="C:plasma membrane"/>
    <property type="evidence" value="ECO:0007669"/>
    <property type="project" value="UniProtKB-SubCell"/>
</dbReference>
<evidence type="ECO:0000256" key="7">
    <source>
        <dbReference type="ARBA" id="ARBA00023224"/>
    </source>
</evidence>
<keyword evidence="6 11" id="KW-0472">Membrane</keyword>
<dbReference type="Gene3D" id="3.30.450.20">
    <property type="entry name" value="PAS domain"/>
    <property type="match status" value="1"/>
</dbReference>
<reference evidence="13" key="1">
    <citation type="submission" date="2022-03" db="EMBL/GenBank/DDBJ databases">
        <title>Genomic Encyclopedia of Type Strains, Phase III (KMG-III): the genomes of soil and plant-associated and newly described type strains.</title>
        <authorList>
            <person name="Whitman W."/>
        </authorList>
    </citation>
    <scope>NUCLEOTIDE SEQUENCE</scope>
    <source>
        <strain evidence="13">ANL 6-2</strain>
    </source>
</reference>
<keyword evidence="7 9" id="KW-0807">Transducer</keyword>
<organism evidence="13 14">
    <name type="scientific">Natronocella acetinitrilica</name>
    <dbReference type="NCBI Taxonomy" id="414046"/>
    <lineage>
        <taxon>Bacteria</taxon>
        <taxon>Pseudomonadati</taxon>
        <taxon>Pseudomonadota</taxon>
        <taxon>Gammaproteobacteria</taxon>
        <taxon>Chromatiales</taxon>
        <taxon>Ectothiorhodospiraceae</taxon>
        <taxon>Natronocella</taxon>
    </lineage>
</organism>
<evidence type="ECO:0000313" key="14">
    <source>
        <dbReference type="Proteomes" id="UP001205843"/>
    </source>
</evidence>
<feature type="coiled-coil region" evidence="10">
    <location>
        <begin position="537"/>
        <end position="595"/>
    </location>
</feature>
<dbReference type="SUPFAM" id="SSF103190">
    <property type="entry name" value="Sensory domain-like"/>
    <property type="match status" value="1"/>
</dbReference>
<evidence type="ECO:0000313" key="13">
    <source>
        <dbReference type="EMBL" id="MCP1673754.1"/>
    </source>
</evidence>
<gene>
    <name evidence="13" type="ORF">J2T57_000853</name>
</gene>
<evidence type="ECO:0000256" key="2">
    <source>
        <dbReference type="ARBA" id="ARBA00022475"/>
    </source>
</evidence>
<accession>A0AAE3G2C1</accession>
<proteinExistence type="inferred from homology"/>
<keyword evidence="10" id="KW-0175">Coiled coil</keyword>
<dbReference type="InterPro" id="IPR033479">
    <property type="entry name" value="dCache_1"/>
</dbReference>
<dbReference type="CDD" id="cd12914">
    <property type="entry name" value="PDC1_DGC_like"/>
    <property type="match status" value="1"/>
</dbReference>
<dbReference type="InterPro" id="IPR004089">
    <property type="entry name" value="MCPsignal_dom"/>
</dbReference>
<keyword evidence="2" id="KW-1003">Cell membrane</keyword>
<protein>
    <submittedName>
        <fullName evidence="13">Methyl-accepting chemotaxis protein</fullName>
    </submittedName>
</protein>
<dbReference type="GO" id="GO:0007165">
    <property type="term" value="P:signal transduction"/>
    <property type="evidence" value="ECO:0007669"/>
    <property type="project" value="UniProtKB-KW"/>
</dbReference>
<dbReference type="GO" id="GO:0006935">
    <property type="term" value="P:chemotaxis"/>
    <property type="evidence" value="ECO:0007669"/>
    <property type="project" value="UniProtKB-KW"/>
</dbReference>
<sequence>MSKADGPGKTTGMGFGTRLTLMIVALVLGSIVAITAIVYVQYRDSHTQAVVNRLAGMGEGNAQSFMDWLTSRQDEMRFLASLDAARQLDREQLNHLLERIAASQGHYDTIFVVGPDGRGIAGVSYDGAARVLSAQEAANFNVPDRAWFQQAISGQDTFSQPVVSRATGNRVSTVAIPIRDGNRVVAVMRGAVDLDQIMQRVSGLSLEGQSEIYLLDRDGRAVTPVESAGGADVVLETAAAVAVAAGDTGTGLYRNAAGTPVVGSYNDIPLLGWGLVLEVNQHEAMAAVLNILWLLLGIAGAILVVSVLAALGVVRSVTRTLGGDPGDAARKVELVAQGDLTTPLGVREGDNDSLLASIGGMQGNLRKMLGQISDYSDELASAATELSQISQETDHRVQQQHGQINNAATAMNEMASTVEEVARNTQAAADGAEHATERAGAGRRVVTETANAIQQLAEGVAGATEVITALKKDTDTIGSVLQVIRSVAEQTNLLALNASIEAARAGENGRGFTVVAEEVRTLASRTQQSTAEIQAVIDQLQNRADEAVQVMQASGEQARRSVDQAGEAAEALDGITAAVNRINDMIQQIASATEEQTAVAQEINSTIHEINDGAEQSARSIVQSTEAVDSLARLAEQLRGQVRQFRV</sequence>
<dbReference type="CDD" id="cd11386">
    <property type="entry name" value="MCP_signal"/>
    <property type="match status" value="1"/>
</dbReference>
<dbReference type="SUPFAM" id="SSF58104">
    <property type="entry name" value="Methyl-accepting chemotaxis protein (MCP) signaling domain"/>
    <property type="match status" value="1"/>
</dbReference>
<keyword evidence="3" id="KW-0145">Chemotaxis</keyword>
<dbReference type="InterPro" id="IPR029151">
    <property type="entry name" value="Sensor-like_sf"/>
</dbReference>
<dbReference type="AlphaFoldDB" id="A0AAE3G2C1"/>
<feature type="transmembrane region" description="Helical" evidence="11">
    <location>
        <begin position="291"/>
        <end position="314"/>
    </location>
</feature>
<evidence type="ECO:0000256" key="1">
    <source>
        <dbReference type="ARBA" id="ARBA00004651"/>
    </source>
</evidence>
<dbReference type="Proteomes" id="UP001205843">
    <property type="component" value="Unassembled WGS sequence"/>
</dbReference>
<dbReference type="PANTHER" id="PTHR32089">
    <property type="entry name" value="METHYL-ACCEPTING CHEMOTAXIS PROTEIN MCPB"/>
    <property type="match status" value="1"/>
</dbReference>
<comment type="similarity">
    <text evidence="8">Belongs to the methyl-accepting chemotaxis (MCP) protein family.</text>
</comment>